<dbReference type="EMBL" id="MLJW01003395">
    <property type="protein sequence ID" value="OIQ72150.1"/>
    <property type="molecule type" value="Genomic_DNA"/>
</dbReference>
<name>A0A1J5PKT8_9ZZZZ</name>
<evidence type="ECO:0000313" key="1">
    <source>
        <dbReference type="EMBL" id="OIQ72150.1"/>
    </source>
</evidence>
<accession>A0A1J5PKT8</accession>
<evidence type="ECO:0008006" key="2">
    <source>
        <dbReference type="Google" id="ProtNLM"/>
    </source>
</evidence>
<dbReference type="PANTHER" id="PTHR39420:SF2">
    <property type="entry name" value="HYDROLASE"/>
    <property type="match status" value="1"/>
</dbReference>
<dbReference type="InterPro" id="IPR042271">
    <property type="entry name" value="Zinicin_2_N"/>
</dbReference>
<dbReference type="InterPro" id="IPR018766">
    <property type="entry name" value="Zinicin_2"/>
</dbReference>
<dbReference type="SUPFAM" id="SSF55486">
    <property type="entry name" value="Metalloproteases ('zincins'), catalytic domain"/>
    <property type="match status" value="1"/>
</dbReference>
<dbReference type="NCBIfam" id="TIGR03624">
    <property type="entry name" value="putative hydrolase"/>
    <property type="match status" value="1"/>
</dbReference>
<proteinExistence type="predicted"/>
<comment type="caution">
    <text evidence="1">The sequence shown here is derived from an EMBL/GenBank/DDBJ whole genome shotgun (WGS) entry which is preliminary data.</text>
</comment>
<sequence length="374" mass="39603">MVRDIARAAVSSQGDKSLGENEVATTVSALRLADHWLDEVTTLPAAGGKVTAWSRAEWVEQTLTGWLDLIGPLAANLGDSMASAFKELEAGGQLPAEMDLGAMGGFAGPLGAIVKQLGGALFAQQLGATIGTLAGKVVGANDITLPLTKVTALVPANVTEWAQDLGLSDEDVRIFLALRESATARLLAHVPWLATRLKESVAAYGSGLVINISAIQEQAERAIAAMGESNDPEAIQDAINDGLFTPAHTPEQEAALTRLETLLALIEGWVDVVVNQAMGDRVPSRLNLQETSRRRRATASPTQITFATLVGLEVSPRLARESAHFWQVATDQYGSAKRDEFWSHSELLPDASGIADPVAFLKSVDVPDDLSGLL</sequence>
<reference evidence="1" key="1">
    <citation type="submission" date="2016-10" db="EMBL/GenBank/DDBJ databases">
        <title>Sequence of Gallionella enrichment culture.</title>
        <authorList>
            <person name="Poehlein A."/>
            <person name="Muehling M."/>
            <person name="Daniel R."/>
        </authorList>
    </citation>
    <scope>NUCLEOTIDE SEQUENCE</scope>
</reference>
<protein>
    <recommendedName>
        <fullName evidence="2">Hydrolase</fullName>
    </recommendedName>
</protein>
<gene>
    <name evidence="1" type="ORF">GALL_462260</name>
</gene>
<dbReference type="Pfam" id="PF10103">
    <property type="entry name" value="Zincin_2"/>
    <property type="match status" value="1"/>
</dbReference>
<dbReference type="AlphaFoldDB" id="A0A1J5PKT8"/>
<organism evidence="1">
    <name type="scientific">mine drainage metagenome</name>
    <dbReference type="NCBI Taxonomy" id="410659"/>
    <lineage>
        <taxon>unclassified sequences</taxon>
        <taxon>metagenomes</taxon>
        <taxon>ecological metagenomes</taxon>
    </lineage>
</organism>
<dbReference type="PANTHER" id="PTHR39420">
    <property type="match status" value="1"/>
</dbReference>
<dbReference type="Gene3D" id="1.20.150.30">
    <property type="entry name" value="Zincin-like metallopeptidase, N-terminal domain"/>
    <property type="match status" value="1"/>
</dbReference>